<dbReference type="InterPro" id="IPR018392">
    <property type="entry name" value="LysM"/>
</dbReference>
<dbReference type="GO" id="GO:0016798">
    <property type="term" value="F:hydrolase activity, acting on glycosyl bonds"/>
    <property type="evidence" value="ECO:0007669"/>
    <property type="project" value="UniProtKB-KW"/>
</dbReference>
<feature type="domain" description="GH18" evidence="4">
    <location>
        <begin position="71"/>
        <end position="409"/>
    </location>
</feature>
<dbReference type="Gene3D" id="3.10.350.10">
    <property type="entry name" value="LysM domain"/>
    <property type="match status" value="2"/>
</dbReference>
<dbReference type="SMART" id="SM00636">
    <property type="entry name" value="Glyco_18"/>
    <property type="match status" value="1"/>
</dbReference>
<dbReference type="CDD" id="cd00118">
    <property type="entry name" value="LysM"/>
    <property type="match status" value="2"/>
</dbReference>
<comment type="caution">
    <text evidence="5">The sequence shown here is derived from an EMBL/GenBank/DDBJ whole genome shotgun (WGS) entry which is preliminary data.</text>
</comment>
<sequence>MTIHVVTVGETVDSIAAAYGVDPFRLAADNEVGASGALAVGQTLVVRFPELVHAVRPGDTLTSIAAEYGLSVRKLYQNNWSLGGLPALEEGVELVISYQDPPTGSAVFNGYAYPFTDTLLLDAQTPYLTYLTPFTYGITAEGGLLPLNDDALLLSARTHGARPVLHLSSYTEEDRFDSERATLVLTDEAAQDRLISDVEALLREKGLAVPYADFLARLRRVFGAQGYFVWAALSPKTSSNQPGLLYEAHDYAAISASVDAVLLMTYEWGYTYGPPMAVSPLPQVRAVLDYAVTQIPPEKIFLGLSNYGYDWTLPFVTGESKAQSISNQRAIELAIQYDVAIEYDETAQAPFCHYTDQNGAVHEVWFDDARSLSARLLLIREYGFQGAGIWNVSRPFSQLYLVMASLYDLP</sequence>
<dbReference type="InterPro" id="IPR001223">
    <property type="entry name" value="Glyco_hydro18_cat"/>
</dbReference>
<dbReference type="InterPro" id="IPR041704">
    <property type="entry name" value="CFLE_GH18"/>
</dbReference>
<dbReference type="GO" id="GO:0005975">
    <property type="term" value="P:carbohydrate metabolic process"/>
    <property type="evidence" value="ECO:0007669"/>
    <property type="project" value="InterPro"/>
</dbReference>
<dbReference type="GO" id="GO:0070492">
    <property type="term" value="F:oligosaccharide binding"/>
    <property type="evidence" value="ECO:0007669"/>
    <property type="project" value="TreeGrafter"/>
</dbReference>
<evidence type="ECO:0000259" key="3">
    <source>
        <dbReference type="PROSITE" id="PS51782"/>
    </source>
</evidence>
<dbReference type="InterPro" id="IPR011583">
    <property type="entry name" value="Chitinase_II/V-like_cat"/>
</dbReference>
<keyword evidence="2" id="KW-0326">Glycosidase</keyword>
<dbReference type="InterPro" id="IPR029070">
    <property type="entry name" value="Chitinase_insertion_sf"/>
</dbReference>
<dbReference type="GO" id="GO:0012505">
    <property type="term" value="C:endomembrane system"/>
    <property type="evidence" value="ECO:0007669"/>
    <property type="project" value="TreeGrafter"/>
</dbReference>
<name>A0A645B2U4_9ZZZZ</name>
<dbReference type="InterPro" id="IPR036779">
    <property type="entry name" value="LysM_dom_sf"/>
</dbReference>
<proteinExistence type="predicted"/>
<dbReference type="Gene3D" id="3.10.50.10">
    <property type="match status" value="1"/>
</dbReference>
<evidence type="ECO:0000259" key="4">
    <source>
        <dbReference type="PROSITE" id="PS51910"/>
    </source>
</evidence>
<dbReference type="Pfam" id="PF00704">
    <property type="entry name" value="Glyco_hydro_18"/>
    <property type="match status" value="1"/>
</dbReference>
<dbReference type="PROSITE" id="PS51782">
    <property type="entry name" value="LYSM"/>
    <property type="match status" value="2"/>
</dbReference>
<dbReference type="PANTHER" id="PTHR46066:SF2">
    <property type="entry name" value="CHITINASE DOMAIN-CONTAINING PROTEIN 1"/>
    <property type="match status" value="1"/>
</dbReference>
<dbReference type="SUPFAM" id="SSF51445">
    <property type="entry name" value="(Trans)glycosidases"/>
    <property type="match status" value="1"/>
</dbReference>
<dbReference type="Gene3D" id="3.20.20.80">
    <property type="entry name" value="Glycosidases"/>
    <property type="match status" value="2"/>
</dbReference>
<evidence type="ECO:0000256" key="1">
    <source>
        <dbReference type="ARBA" id="ARBA00022801"/>
    </source>
</evidence>
<feature type="domain" description="LysM" evidence="3">
    <location>
        <begin position="2"/>
        <end position="46"/>
    </location>
</feature>
<dbReference type="PANTHER" id="PTHR46066">
    <property type="entry name" value="CHITINASE DOMAIN-CONTAINING PROTEIN 1 FAMILY MEMBER"/>
    <property type="match status" value="1"/>
</dbReference>
<dbReference type="EMBL" id="VSSQ01017006">
    <property type="protein sequence ID" value="MPM58881.1"/>
    <property type="molecule type" value="Genomic_DNA"/>
</dbReference>
<dbReference type="CDD" id="cd02874">
    <property type="entry name" value="GH18_CFLE_spore_hydrolase"/>
    <property type="match status" value="1"/>
</dbReference>
<feature type="domain" description="LysM" evidence="3">
    <location>
        <begin position="51"/>
        <end position="96"/>
    </location>
</feature>
<dbReference type="SUPFAM" id="SSF54106">
    <property type="entry name" value="LysM domain"/>
    <property type="match status" value="2"/>
</dbReference>
<protein>
    <submittedName>
        <fullName evidence="5">Spore germination protein YaaH</fullName>
    </submittedName>
</protein>
<dbReference type="Pfam" id="PF01476">
    <property type="entry name" value="LysM"/>
    <property type="match status" value="2"/>
</dbReference>
<gene>
    <name evidence="5" type="primary">yaaH_3</name>
    <name evidence="5" type="ORF">SDC9_105714</name>
</gene>
<evidence type="ECO:0000313" key="5">
    <source>
        <dbReference type="EMBL" id="MPM58881.1"/>
    </source>
</evidence>
<dbReference type="InterPro" id="IPR017853">
    <property type="entry name" value="GH"/>
</dbReference>
<keyword evidence="1" id="KW-0378">Hydrolase</keyword>
<dbReference type="GO" id="GO:0008061">
    <property type="term" value="F:chitin binding"/>
    <property type="evidence" value="ECO:0007669"/>
    <property type="project" value="InterPro"/>
</dbReference>
<reference evidence="5" key="1">
    <citation type="submission" date="2019-08" db="EMBL/GenBank/DDBJ databases">
        <authorList>
            <person name="Kucharzyk K."/>
            <person name="Murdoch R.W."/>
            <person name="Higgins S."/>
            <person name="Loffler F."/>
        </authorList>
    </citation>
    <scope>NUCLEOTIDE SEQUENCE</scope>
</reference>
<accession>A0A645B2U4</accession>
<organism evidence="5">
    <name type="scientific">bioreactor metagenome</name>
    <dbReference type="NCBI Taxonomy" id="1076179"/>
    <lineage>
        <taxon>unclassified sequences</taxon>
        <taxon>metagenomes</taxon>
        <taxon>ecological metagenomes</taxon>
    </lineage>
</organism>
<evidence type="ECO:0000256" key="2">
    <source>
        <dbReference type="ARBA" id="ARBA00023295"/>
    </source>
</evidence>
<dbReference type="PROSITE" id="PS51910">
    <property type="entry name" value="GH18_2"/>
    <property type="match status" value="1"/>
</dbReference>
<dbReference type="SMART" id="SM00257">
    <property type="entry name" value="LysM"/>
    <property type="match status" value="2"/>
</dbReference>
<dbReference type="AlphaFoldDB" id="A0A645B2U4"/>